<dbReference type="Pfam" id="PF12833">
    <property type="entry name" value="HTH_18"/>
    <property type="match status" value="1"/>
</dbReference>
<dbReference type="InterPro" id="IPR047264">
    <property type="entry name" value="Cupin_HpaA-like_N"/>
</dbReference>
<sequence length="299" mass="33908">MPAPVISRRPLRRLPVFALYGEGRAGTLRMLHIESIDSRSRLYDWEIDAHIHHGLHQLLWLRHGSVHALLDETRIAASGPVALVIPPGVAHAFRFARHTQGYVFTFDAALLAERDDEEAGTALRTLFATPAAIPLPAEDAAMLRLDVLWQALHAEAQAPSALVSGPVPLWLGRCVVWQLAQWRAHSDERPRVQGQHALYTRWLVLVEKHYTKHWPITHYASELGLSTERLNRLVRAETGLSAQQIVHERLVREACRLLMYVQAPVSQLAFDLGFRDPAYFSRFFRRHTGFTPAAFRQKA</sequence>
<dbReference type="Gene3D" id="1.10.10.60">
    <property type="entry name" value="Homeodomain-like"/>
    <property type="match status" value="1"/>
</dbReference>
<evidence type="ECO:0000256" key="2">
    <source>
        <dbReference type="ARBA" id="ARBA00023125"/>
    </source>
</evidence>
<dbReference type="SMART" id="SM00342">
    <property type="entry name" value="HTH_ARAC"/>
    <property type="match status" value="1"/>
</dbReference>
<keyword evidence="1" id="KW-0805">Transcription regulation</keyword>
<dbReference type="RefSeq" id="WP_382430484.1">
    <property type="nucleotide sequence ID" value="NZ_JBHSHJ010000002.1"/>
</dbReference>
<evidence type="ECO:0000256" key="3">
    <source>
        <dbReference type="ARBA" id="ARBA00023163"/>
    </source>
</evidence>
<dbReference type="SUPFAM" id="SSF51182">
    <property type="entry name" value="RmlC-like cupins"/>
    <property type="match status" value="1"/>
</dbReference>
<dbReference type="PRINTS" id="PR00032">
    <property type="entry name" value="HTHARAC"/>
</dbReference>
<reference evidence="6" key="1">
    <citation type="journal article" date="2019" name="Int. J. Syst. Evol. Microbiol.">
        <title>The Global Catalogue of Microorganisms (GCM) 10K type strain sequencing project: providing services to taxonomists for standard genome sequencing and annotation.</title>
        <authorList>
            <consortium name="The Broad Institute Genomics Platform"/>
            <consortium name="The Broad Institute Genome Sequencing Center for Infectious Disease"/>
            <person name="Wu L."/>
            <person name="Ma J."/>
        </authorList>
    </citation>
    <scope>NUCLEOTIDE SEQUENCE [LARGE SCALE GENOMIC DNA]</scope>
    <source>
        <strain evidence="6">CCUG 49452</strain>
    </source>
</reference>
<organism evidence="5 6">
    <name type="scientific">Giesbergeria sinuosa</name>
    <dbReference type="NCBI Taxonomy" id="80883"/>
    <lineage>
        <taxon>Bacteria</taxon>
        <taxon>Pseudomonadati</taxon>
        <taxon>Pseudomonadota</taxon>
        <taxon>Betaproteobacteria</taxon>
        <taxon>Burkholderiales</taxon>
        <taxon>Comamonadaceae</taxon>
        <taxon>Giesbergeria</taxon>
    </lineage>
</organism>
<protein>
    <submittedName>
        <fullName evidence="5">Helix-turn-helix domain-containing protein</fullName>
    </submittedName>
</protein>
<dbReference type="Gene3D" id="2.60.120.10">
    <property type="entry name" value="Jelly Rolls"/>
    <property type="match status" value="1"/>
</dbReference>
<keyword evidence="3" id="KW-0804">Transcription</keyword>
<dbReference type="Proteomes" id="UP001596001">
    <property type="component" value="Unassembled WGS sequence"/>
</dbReference>
<dbReference type="InterPro" id="IPR009057">
    <property type="entry name" value="Homeodomain-like_sf"/>
</dbReference>
<name>A0ABV9QBH7_9BURK</name>
<keyword evidence="2" id="KW-0238">DNA-binding</keyword>
<evidence type="ECO:0000259" key="4">
    <source>
        <dbReference type="PROSITE" id="PS01124"/>
    </source>
</evidence>
<dbReference type="PANTHER" id="PTHR43280:SF32">
    <property type="entry name" value="TRANSCRIPTIONAL REGULATORY PROTEIN"/>
    <property type="match status" value="1"/>
</dbReference>
<keyword evidence="6" id="KW-1185">Reference proteome</keyword>
<dbReference type="InterPro" id="IPR020449">
    <property type="entry name" value="Tscrpt_reg_AraC-type_HTH"/>
</dbReference>
<gene>
    <name evidence="5" type="ORF">ACFO6X_04565</name>
</gene>
<evidence type="ECO:0000256" key="1">
    <source>
        <dbReference type="ARBA" id="ARBA00023015"/>
    </source>
</evidence>
<dbReference type="InterPro" id="IPR014710">
    <property type="entry name" value="RmlC-like_jellyroll"/>
</dbReference>
<evidence type="ECO:0000313" key="5">
    <source>
        <dbReference type="EMBL" id="MFC4788258.1"/>
    </source>
</evidence>
<dbReference type="InterPro" id="IPR011051">
    <property type="entry name" value="RmlC_Cupin_sf"/>
</dbReference>
<feature type="domain" description="HTH araC/xylS-type" evidence="4">
    <location>
        <begin position="200"/>
        <end position="298"/>
    </location>
</feature>
<dbReference type="PANTHER" id="PTHR43280">
    <property type="entry name" value="ARAC-FAMILY TRANSCRIPTIONAL REGULATOR"/>
    <property type="match status" value="1"/>
</dbReference>
<proteinExistence type="predicted"/>
<evidence type="ECO:0000313" key="6">
    <source>
        <dbReference type="Proteomes" id="UP001596001"/>
    </source>
</evidence>
<dbReference type="InterPro" id="IPR018060">
    <property type="entry name" value="HTH_AraC"/>
</dbReference>
<comment type="caution">
    <text evidence="5">The sequence shown here is derived from an EMBL/GenBank/DDBJ whole genome shotgun (WGS) entry which is preliminary data.</text>
</comment>
<accession>A0ABV9QBH7</accession>
<dbReference type="EMBL" id="JBHSHJ010000002">
    <property type="protein sequence ID" value="MFC4788258.1"/>
    <property type="molecule type" value="Genomic_DNA"/>
</dbReference>
<dbReference type="PROSITE" id="PS01124">
    <property type="entry name" value="HTH_ARAC_FAMILY_2"/>
    <property type="match status" value="1"/>
</dbReference>
<dbReference type="SUPFAM" id="SSF46689">
    <property type="entry name" value="Homeodomain-like"/>
    <property type="match status" value="1"/>
</dbReference>
<dbReference type="CDD" id="cd06999">
    <property type="entry name" value="cupin_HpaA-like_N"/>
    <property type="match status" value="1"/>
</dbReference>